<protein>
    <submittedName>
        <fullName evidence="1">Uncharacterized protein</fullName>
    </submittedName>
</protein>
<gene>
    <name evidence="1" type="ORF">ONB1V03_LOCUS10330</name>
</gene>
<dbReference type="EMBL" id="OC921782">
    <property type="protein sequence ID" value="CAD7653677.1"/>
    <property type="molecule type" value="Genomic_DNA"/>
</dbReference>
<sequence length="196" mass="22620">MANDSDQGGCKLSGEQLMKQSFNSDKVLFECVSKRFRKVIFNQQTRLSLNRWKPEDRDALNKLLKPISIRDYMTARADSDGYKRIDKRSLKNSPDFDHLNLESGDYFPKLQVINSYSINANEMNIFDTFCHNYGNCLTKIDITLESDLDDSHVKTIFAGQEDQDQFTAIDLTLFADKIPQNLTLFVEPIEDDNNEE</sequence>
<dbReference type="EMBL" id="CAJPVJ010006957">
    <property type="protein sequence ID" value="CAG2170864.1"/>
    <property type="molecule type" value="Genomic_DNA"/>
</dbReference>
<evidence type="ECO:0000313" key="1">
    <source>
        <dbReference type="EMBL" id="CAD7653677.1"/>
    </source>
</evidence>
<dbReference type="Proteomes" id="UP000728032">
    <property type="component" value="Unassembled WGS sequence"/>
</dbReference>
<proteinExistence type="predicted"/>
<keyword evidence="2" id="KW-1185">Reference proteome</keyword>
<feature type="non-terminal residue" evidence="1">
    <location>
        <position position="196"/>
    </location>
</feature>
<dbReference type="AlphaFoldDB" id="A0A7R9M5H1"/>
<organism evidence="1">
    <name type="scientific">Oppiella nova</name>
    <dbReference type="NCBI Taxonomy" id="334625"/>
    <lineage>
        <taxon>Eukaryota</taxon>
        <taxon>Metazoa</taxon>
        <taxon>Ecdysozoa</taxon>
        <taxon>Arthropoda</taxon>
        <taxon>Chelicerata</taxon>
        <taxon>Arachnida</taxon>
        <taxon>Acari</taxon>
        <taxon>Acariformes</taxon>
        <taxon>Sarcoptiformes</taxon>
        <taxon>Oribatida</taxon>
        <taxon>Brachypylina</taxon>
        <taxon>Oppioidea</taxon>
        <taxon>Oppiidae</taxon>
        <taxon>Oppiella</taxon>
    </lineage>
</organism>
<reference evidence="1" key="1">
    <citation type="submission" date="2020-11" db="EMBL/GenBank/DDBJ databases">
        <authorList>
            <person name="Tran Van P."/>
        </authorList>
    </citation>
    <scope>NUCLEOTIDE SEQUENCE</scope>
</reference>
<evidence type="ECO:0000313" key="2">
    <source>
        <dbReference type="Proteomes" id="UP000728032"/>
    </source>
</evidence>
<accession>A0A7R9M5H1</accession>
<name>A0A7R9M5H1_9ACAR</name>